<dbReference type="EMBL" id="CP022983">
    <property type="protein sequence ID" value="ASV66239.1"/>
    <property type="molecule type" value="Genomic_DNA"/>
</dbReference>
<protein>
    <submittedName>
        <fullName evidence="1">Uncharacterized protein</fullName>
    </submittedName>
</protein>
<reference evidence="1 2" key="1">
    <citation type="submission" date="2017-08" db="EMBL/GenBank/DDBJ databases">
        <title>Complete Genome Sequence of Bacillus kochii Oregon-R-modENCODE STRAIN BDGP4, isolated from Drosophila melanogaster gut.</title>
        <authorList>
            <person name="Wan K.H."/>
            <person name="Yu C."/>
            <person name="Park S."/>
            <person name="Hammonds A.S."/>
            <person name="Booth B.W."/>
            <person name="Celniker S.E."/>
        </authorList>
    </citation>
    <scope>NUCLEOTIDE SEQUENCE [LARGE SCALE GENOMIC DNA]</scope>
    <source>
        <strain evidence="1 2">BDGP4</strain>
    </source>
</reference>
<name>A0A248TDK7_9BACI</name>
<dbReference type="Proteomes" id="UP000215137">
    <property type="component" value="Chromosome"/>
</dbReference>
<evidence type="ECO:0000313" key="2">
    <source>
        <dbReference type="Proteomes" id="UP000215137"/>
    </source>
</evidence>
<keyword evidence="2" id="KW-1185">Reference proteome</keyword>
<dbReference type="AlphaFoldDB" id="A0A248TDK7"/>
<dbReference type="RefSeq" id="WP_095369814.1">
    <property type="nucleotide sequence ID" value="NZ_CP022983.1"/>
</dbReference>
<dbReference type="KEGG" id="bko:CKF48_02160"/>
<gene>
    <name evidence="1" type="ORF">CKF48_02160</name>
</gene>
<accession>A0A248TDK7</accession>
<sequence>MSEEPFFNQFMFGNRDARQSEDWILGRKHQQEEEKSPSILNTIEQLDLGELMVNMSQLMDSAEELKPLLKHAAPIVEVFMNKKS</sequence>
<organism evidence="1 2">
    <name type="scientific">Cytobacillus kochii</name>
    <dbReference type="NCBI Taxonomy" id="859143"/>
    <lineage>
        <taxon>Bacteria</taxon>
        <taxon>Bacillati</taxon>
        <taxon>Bacillota</taxon>
        <taxon>Bacilli</taxon>
        <taxon>Bacillales</taxon>
        <taxon>Bacillaceae</taxon>
        <taxon>Cytobacillus</taxon>
    </lineage>
</organism>
<evidence type="ECO:0000313" key="1">
    <source>
        <dbReference type="EMBL" id="ASV66239.1"/>
    </source>
</evidence>
<proteinExistence type="predicted"/>